<comment type="caution">
    <text evidence="1">The sequence shown here is derived from an EMBL/GenBank/DDBJ whole genome shotgun (WGS) entry which is preliminary data.</text>
</comment>
<reference evidence="1 2" key="1">
    <citation type="journal article" date="2018" name="Evol. Lett.">
        <title>Horizontal gene cluster transfer increased hallucinogenic mushroom diversity.</title>
        <authorList>
            <person name="Reynolds H.T."/>
            <person name="Vijayakumar V."/>
            <person name="Gluck-Thaler E."/>
            <person name="Korotkin H.B."/>
            <person name="Matheny P.B."/>
            <person name="Slot J.C."/>
        </authorList>
    </citation>
    <scope>NUCLEOTIDE SEQUENCE [LARGE SCALE GENOMIC DNA]</scope>
    <source>
        <strain evidence="1 2">SRW20</strain>
    </source>
</reference>
<gene>
    <name evidence="1" type="ORF">CVT26_012674</name>
</gene>
<accession>A0A409WXW8</accession>
<dbReference type="AlphaFoldDB" id="A0A409WXW8"/>
<name>A0A409WXW8_9AGAR</name>
<keyword evidence="2" id="KW-1185">Reference proteome</keyword>
<sequence length="409" mass="46025">MSNEGFDPLTVVADILLDSPDDRSRMALRSLCGVSCDTWCYLFHRVYSTIHIRNDRQLLKSFILFVEGNLVRPAKVERLRVSFVCDSDSDPNLFQSALNCFLNSNALQYLELIGLAPEPHLSPELASIISGIISKSARPVTVVCDNVGPVHWSCLHYASHVELRRRSFLAHGQSNLPIKWALQSLSFSTSSGQETFDSMFLKQVELNELSHLLLHVKPSDFDDSEIVDYALTTVLYNNTRLEEIAKLRLSKIVNETASLFCIARTMQSLANALNPISACRRGAISLNIDLRCNIHHAIHVLSSLADLEYFATVSVSITTTYKSARMLLKLGYSLFVAGDGNVSFRVDRRVIQSAQRITTVYGYTIKDDKTLTPAPRHRSHYNFCPWVRRPELGGFDVNWQDSMVPIINL</sequence>
<protein>
    <recommendedName>
        <fullName evidence="3">F-box domain-containing protein</fullName>
    </recommendedName>
</protein>
<dbReference type="Proteomes" id="UP000284706">
    <property type="component" value="Unassembled WGS sequence"/>
</dbReference>
<proteinExistence type="predicted"/>
<evidence type="ECO:0008006" key="3">
    <source>
        <dbReference type="Google" id="ProtNLM"/>
    </source>
</evidence>
<dbReference type="EMBL" id="NHYE01004628">
    <property type="protein sequence ID" value="PPQ83368.1"/>
    <property type="molecule type" value="Genomic_DNA"/>
</dbReference>
<evidence type="ECO:0000313" key="2">
    <source>
        <dbReference type="Proteomes" id="UP000284706"/>
    </source>
</evidence>
<evidence type="ECO:0000313" key="1">
    <source>
        <dbReference type="EMBL" id="PPQ83368.1"/>
    </source>
</evidence>
<dbReference type="InParanoid" id="A0A409WXW8"/>
<organism evidence="1 2">
    <name type="scientific">Gymnopilus dilepis</name>
    <dbReference type="NCBI Taxonomy" id="231916"/>
    <lineage>
        <taxon>Eukaryota</taxon>
        <taxon>Fungi</taxon>
        <taxon>Dikarya</taxon>
        <taxon>Basidiomycota</taxon>
        <taxon>Agaricomycotina</taxon>
        <taxon>Agaricomycetes</taxon>
        <taxon>Agaricomycetidae</taxon>
        <taxon>Agaricales</taxon>
        <taxon>Agaricineae</taxon>
        <taxon>Hymenogastraceae</taxon>
        <taxon>Gymnopilus</taxon>
    </lineage>
</organism>